<proteinExistence type="inferred from homology"/>
<organism evidence="6 7">
    <name type="scientific">Benzoatithermus flavus</name>
    <dbReference type="NCBI Taxonomy" id="3108223"/>
    <lineage>
        <taxon>Bacteria</taxon>
        <taxon>Pseudomonadati</taxon>
        <taxon>Pseudomonadota</taxon>
        <taxon>Alphaproteobacteria</taxon>
        <taxon>Geminicoccales</taxon>
        <taxon>Geminicoccaceae</taxon>
        <taxon>Benzoatithermus</taxon>
    </lineage>
</organism>
<gene>
    <name evidence="6" type="ORF">U1T56_12510</name>
</gene>
<dbReference type="EMBL" id="JBBLZC010000011">
    <property type="protein sequence ID" value="MEK0083977.1"/>
    <property type="molecule type" value="Genomic_DNA"/>
</dbReference>
<evidence type="ECO:0000259" key="5">
    <source>
        <dbReference type="Pfam" id="PF04198"/>
    </source>
</evidence>
<dbReference type="PANTHER" id="PTHR34294">
    <property type="entry name" value="TRANSCRIPTIONAL REGULATOR-RELATED"/>
    <property type="match status" value="1"/>
</dbReference>
<keyword evidence="2" id="KW-0805">Transcription regulation</keyword>
<evidence type="ECO:0000256" key="3">
    <source>
        <dbReference type="ARBA" id="ARBA00023125"/>
    </source>
</evidence>
<dbReference type="SUPFAM" id="SSF100950">
    <property type="entry name" value="NagB/RpiA/CoA transferase-like"/>
    <property type="match status" value="1"/>
</dbReference>
<sequence length="318" mass="33806">MHRSRRQDRKLDLAARAAWLYYVAGNTQDQIAEKLNVSRQAAQRLISTAVSSKLIKFRLDHPLAAGMALAEALRARFDLFYCDVVPTDSAAADPTPAIAIAAAELLERLLLQEAPTVLAFSTGRTLRAMAGELPQVAAPQHKLASLIGAITRDGRAGGFEVVMRLAERTGAQCFPMPTPVVASSPAERELLQMQHSFQVILELAQTAQAAFLGIGEIAWNAPIHRDGFVTDQEITDLVDRGAVGELAGWAFDSHGRLIEGGTNALVAGIPLSKLKAERAIAVGGGPRKVTAIRAALRGRLVAGLITDEATARAVLAGG</sequence>
<keyword evidence="3" id="KW-0238">DNA-binding</keyword>
<dbReference type="RefSeq" id="WP_418159828.1">
    <property type="nucleotide sequence ID" value="NZ_JBBLZC010000011.1"/>
</dbReference>
<evidence type="ECO:0000256" key="2">
    <source>
        <dbReference type="ARBA" id="ARBA00023015"/>
    </source>
</evidence>
<dbReference type="Proteomes" id="UP001375743">
    <property type="component" value="Unassembled WGS sequence"/>
</dbReference>
<keyword evidence="7" id="KW-1185">Reference proteome</keyword>
<dbReference type="PANTHER" id="PTHR34294:SF1">
    <property type="entry name" value="TRANSCRIPTIONAL REGULATOR LSRR"/>
    <property type="match status" value="1"/>
</dbReference>
<feature type="domain" description="Sugar-binding" evidence="5">
    <location>
        <begin position="67"/>
        <end position="316"/>
    </location>
</feature>
<dbReference type="InterPro" id="IPR051054">
    <property type="entry name" value="SorC_transcr_regulators"/>
</dbReference>
<evidence type="ECO:0000256" key="1">
    <source>
        <dbReference type="ARBA" id="ARBA00010466"/>
    </source>
</evidence>
<accession>A0ABU8XRY7</accession>
<reference evidence="6 7" key="1">
    <citation type="submission" date="2024-01" db="EMBL/GenBank/DDBJ databases">
        <title>Multi-omics insights into the function and evolution of sodium benzoate biodegradation pathways in Benzoatithermus flavus gen. nov., sp. nov. from hot spring.</title>
        <authorList>
            <person name="Hu C.-J."/>
            <person name="Li W.-J."/>
        </authorList>
    </citation>
    <scope>NUCLEOTIDE SEQUENCE [LARGE SCALE GENOMIC DNA]</scope>
    <source>
        <strain evidence="6 7">SYSU G07066</strain>
    </source>
</reference>
<evidence type="ECO:0000313" key="7">
    <source>
        <dbReference type="Proteomes" id="UP001375743"/>
    </source>
</evidence>
<dbReference type="InterPro" id="IPR036388">
    <property type="entry name" value="WH-like_DNA-bd_sf"/>
</dbReference>
<evidence type="ECO:0000313" key="6">
    <source>
        <dbReference type="EMBL" id="MEK0083977.1"/>
    </source>
</evidence>
<comment type="similarity">
    <text evidence="1">Belongs to the SorC transcriptional regulatory family.</text>
</comment>
<keyword evidence="4" id="KW-0804">Transcription</keyword>
<evidence type="ECO:0000256" key="4">
    <source>
        <dbReference type="ARBA" id="ARBA00023163"/>
    </source>
</evidence>
<name>A0ABU8XRY7_9PROT</name>
<dbReference type="Gene3D" id="1.10.10.10">
    <property type="entry name" value="Winged helix-like DNA-binding domain superfamily/Winged helix DNA-binding domain"/>
    <property type="match status" value="1"/>
</dbReference>
<dbReference type="InterPro" id="IPR037171">
    <property type="entry name" value="NagB/RpiA_transferase-like"/>
</dbReference>
<protein>
    <submittedName>
        <fullName evidence="6">Sugar-binding transcriptional regulator</fullName>
    </submittedName>
</protein>
<comment type="caution">
    <text evidence="6">The sequence shown here is derived from an EMBL/GenBank/DDBJ whole genome shotgun (WGS) entry which is preliminary data.</text>
</comment>
<dbReference type="Pfam" id="PF04198">
    <property type="entry name" value="Sugar-bind"/>
    <property type="match status" value="1"/>
</dbReference>
<dbReference type="Gene3D" id="3.40.50.1360">
    <property type="match status" value="1"/>
</dbReference>
<dbReference type="InterPro" id="IPR007324">
    <property type="entry name" value="Sugar-bd_dom_put"/>
</dbReference>